<dbReference type="SUPFAM" id="SSF55961">
    <property type="entry name" value="Bet v1-like"/>
    <property type="match status" value="1"/>
</dbReference>
<dbReference type="CDD" id="cd08899">
    <property type="entry name" value="SRPBCC_CalC_Aha1-like_6"/>
    <property type="match status" value="1"/>
</dbReference>
<dbReference type="AlphaFoldDB" id="A0A6J4PUF0"/>
<proteinExistence type="inferred from homology"/>
<organism evidence="3">
    <name type="scientific">uncultured Pseudonocardia sp</name>
    <dbReference type="NCBI Taxonomy" id="211455"/>
    <lineage>
        <taxon>Bacteria</taxon>
        <taxon>Bacillati</taxon>
        <taxon>Actinomycetota</taxon>
        <taxon>Actinomycetes</taxon>
        <taxon>Pseudonocardiales</taxon>
        <taxon>Pseudonocardiaceae</taxon>
        <taxon>Pseudonocardia</taxon>
        <taxon>environmental samples</taxon>
    </lineage>
</organism>
<evidence type="ECO:0000259" key="2">
    <source>
        <dbReference type="Pfam" id="PF08327"/>
    </source>
</evidence>
<gene>
    <name evidence="3" type="ORF">AVDCRST_MAG66-2890</name>
</gene>
<sequence>MKDVLEELAATARAVARRGGGDGELIAVTVRREYPAEIEDVWEAVTAPQRLARWFGPVEGDLRPGGAFRVEGNAEGEIRECVPPSALTVTWGGPVSIVRVRLTDSGGSTVLELEHTVPVAFAGSGAGALYVGPGWDVALLGLSLWLRGELVDEPAVWEASPEVRAVNAASIEAWVVTVTASGTAGDEEVAAATAAARAQFTPEPDGGPAAG</sequence>
<comment type="similarity">
    <text evidence="1">Belongs to the AHA1 family.</text>
</comment>
<dbReference type="EMBL" id="CADCUS010000413">
    <property type="protein sequence ID" value="CAA9423816.1"/>
    <property type="molecule type" value="Genomic_DNA"/>
</dbReference>
<dbReference type="InterPro" id="IPR013538">
    <property type="entry name" value="ASHA1/2-like_C"/>
</dbReference>
<evidence type="ECO:0000313" key="3">
    <source>
        <dbReference type="EMBL" id="CAA9423816.1"/>
    </source>
</evidence>
<feature type="domain" description="Activator of Hsp90 ATPase homologue 1/2-like C-terminal" evidence="2">
    <location>
        <begin position="36"/>
        <end position="136"/>
    </location>
</feature>
<protein>
    <recommendedName>
        <fullName evidence="2">Activator of Hsp90 ATPase homologue 1/2-like C-terminal domain-containing protein</fullName>
    </recommendedName>
</protein>
<dbReference type="InterPro" id="IPR023393">
    <property type="entry name" value="START-like_dom_sf"/>
</dbReference>
<reference evidence="3" key="1">
    <citation type="submission" date="2020-02" db="EMBL/GenBank/DDBJ databases">
        <authorList>
            <person name="Meier V. D."/>
        </authorList>
    </citation>
    <scope>NUCLEOTIDE SEQUENCE</scope>
    <source>
        <strain evidence="3">AVDCRST_MAG66</strain>
    </source>
</reference>
<evidence type="ECO:0000256" key="1">
    <source>
        <dbReference type="ARBA" id="ARBA00006817"/>
    </source>
</evidence>
<accession>A0A6J4PUF0</accession>
<name>A0A6J4PUF0_9PSEU</name>
<dbReference type="Gene3D" id="3.30.530.20">
    <property type="match status" value="1"/>
</dbReference>
<dbReference type="Pfam" id="PF08327">
    <property type="entry name" value="AHSA1"/>
    <property type="match status" value="1"/>
</dbReference>